<gene>
    <name evidence="4" type="ORF">N1851_004576</name>
</gene>
<protein>
    <submittedName>
        <fullName evidence="4">Uncharacterized protein</fullName>
    </submittedName>
</protein>
<feature type="transmembrane region" description="Helical" evidence="2">
    <location>
        <begin position="253"/>
        <end position="277"/>
    </location>
</feature>
<keyword evidence="3" id="KW-0732">Signal</keyword>
<organism evidence="4 5">
    <name type="scientific">Merluccius polli</name>
    <name type="common">Benguela hake</name>
    <name type="synonym">Merluccius cadenati</name>
    <dbReference type="NCBI Taxonomy" id="89951"/>
    <lineage>
        <taxon>Eukaryota</taxon>
        <taxon>Metazoa</taxon>
        <taxon>Chordata</taxon>
        <taxon>Craniata</taxon>
        <taxon>Vertebrata</taxon>
        <taxon>Euteleostomi</taxon>
        <taxon>Actinopterygii</taxon>
        <taxon>Neopterygii</taxon>
        <taxon>Teleostei</taxon>
        <taxon>Neoteleostei</taxon>
        <taxon>Acanthomorphata</taxon>
        <taxon>Zeiogadaria</taxon>
        <taxon>Gadariae</taxon>
        <taxon>Gadiformes</taxon>
        <taxon>Gadoidei</taxon>
        <taxon>Merlucciidae</taxon>
        <taxon>Merluccius</taxon>
    </lineage>
</organism>
<accession>A0AA47N8G5</accession>
<evidence type="ECO:0000313" key="5">
    <source>
        <dbReference type="Proteomes" id="UP001174136"/>
    </source>
</evidence>
<keyword evidence="5" id="KW-1185">Reference proteome</keyword>
<evidence type="ECO:0000256" key="2">
    <source>
        <dbReference type="SAM" id="Phobius"/>
    </source>
</evidence>
<name>A0AA47N8G5_MERPO</name>
<evidence type="ECO:0000256" key="3">
    <source>
        <dbReference type="SAM" id="SignalP"/>
    </source>
</evidence>
<feature type="region of interest" description="Disordered" evidence="1">
    <location>
        <begin position="364"/>
        <end position="386"/>
    </location>
</feature>
<reference evidence="4" key="1">
    <citation type="journal article" date="2023" name="Front. Mar. Sci.">
        <title>A new Merluccius polli reference genome to investigate the effects of global change in West African waters.</title>
        <authorList>
            <person name="Mateo J.L."/>
            <person name="Blanco-Fernandez C."/>
            <person name="Garcia-Vazquez E."/>
            <person name="Machado-Schiaffino G."/>
        </authorList>
    </citation>
    <scope>NUCLEOTIDE SEQUENCE</scope>
    <source>
        <strain evidence="4">C29</strain>
        <tissue evidence="4">Fin</tissue>
    </source>
</reference>
<feature type="compositionally biased region" description="Basic residues" evidence="1">
    <location>
        <begin position="376"/>
        <end position="386"/>
    </location>
</feature>
<comment type="caution">
    <text evidence="4">The sequence shown here is derived from an EMBL/GenBank/DDBJ whole genome shotgun (WGS) entry which is preliminary data.</text>
</comment>
<evidence type="ECO:0000313" key="4">
    <source>
        <dbReference type="EMBL" id="KAK0153639.1"/>
    </source>
</evidence>
<keyword evidence="2" id="KW-1133">Transmembrane helix</keyword>
<sequence>MASWMLSWKILSFLVLITSVLMSISCSVRNTLIHNFSSTDIRAMVNLLGDEAARLTAVAYIAPLQEEQLWLVEDVHEDGQLSVHQRLQALLQSTSESQCAYAGLYDAAMLLLQPGTVQQTDTRLEELGHYGVILTRRVQVLTRRVQVLTRRVQVLTRRVQVLTCREVLFSENGELKKALMVSNTTWMMYFSKTGSVDEPIGKRRRVFSHEIQHGGEGGLIIVEDHNVIARIDDVCSGTRHVLMALLCWRQGGLLLHLVCSFVCSFVMASFESLFYVFHMWAKCANSLDMTRATNCKLRACKMNWRRMEQLVLTWLILSGQVIRCYAGGSINGGLLKYSWAELLGLQDSGVLPSPDLLHEVLGELRRHPEPGTQQGKKSRKRGRRGGIRHRIRGATKLPLPPMLLCNPRSLKNKLDDLRQQEVEVLDVSPVGGQAVDEVTQHTLRDLTAQLGTVSPGLENRVSPGLENRVTREQSRYPRVEEEVEVLVEQGLVLLVPHAEPLQEEMSVADYLLHLHVILQGERQVEGGADFVIGHRQVGGGADLVIGHLQVGGGADLVIGHLQVGGGADFVIGHRQVEGGSDLVIGHLQIGGGADLVIGHLQLGGGAYLVIGHLQVGGGAYLAVGHLQAGGGAYLVIGHLQVGGGAYIVVGHLQFRLLHQRSQSVQISFNQLVVLYILGGVQDLLSLAEVFEEELQGSGHQGGVAVHGEVDEDPEEHPPSLVIHLQDRVVGGVVGPAVNDAQQGPGQTQQFKETVEAKVDEMSGQTHHLERKETHHGRESCSTWFRYSSMNTMVLEKRFFLLSRLSSMLES</sequence>
<proteinExistence type="predicted"/>
<keyword evidence="2" id="KW-0472">Membrane</keyword>
<keyword evidence="2" id="KW-0812">Transmembrane</keyword>
<dbReference type="AlphaFoldDB" id="A0AA47N8G5"/>
<evidence type="ECO:0000256" key="1">
    <source>
        <dbReference type="SAM" id="MobiDB-lite"/>
    </source>
</evidence>
<dbReference type="Proteomes" id="UP001174136">
    <property type="component" value="Unassembled WGS sequence"/>
</dbReference>
<feature type="chain" id="PRO_5041376679" evidence="3">
    <location>
        <begin position="23"/>
        <end position="810"/>
    </location>
</feature>
<dbReference type="EMBL" id="JAOPHQ010000667">
    <property type="protein sequence ID" value="KAK0153639.1"/>
    <property type="molecule type" value="Genomic_DNA"/>
</dbReference>
<feature type="signal peptide" evidence="3">
    <location>
        <begin position="1"/>
        <end position="22"/>
    </location>
</feature>